<evidence type="ECO:0000313" key="2">
    <source>
        <dbReference type="EMBL" id="KAG6461193.1"/>
    </source>
</evidence>
<dbReference type="AlphaFoldDB" id="A0A922CX29"/>
<comment type="caution">
    <text evidence="2">The sequence shown here is derived from an EMBL/GenBank/DDBJ whole genome shotgun (WGS) entry which is preliminary data.</text>
</comment>
<evidence type="ECO:0000256" key="1">
    <source>
        <dbReference type="SAM" id="SignalP"/>
    </source>
</evidence>
<gene>
    <name evidence="2" type="ORF">O3G_MSEX012480</name>
</gene>
<reference evidence="2" key="2">
    <citation type="submission" date="2020-12" db="EMBL/GenBank/DDBJ databases">
        <authorList>
            <person name="Kanost M."/>
        </authorList>
    </citation>
    <scope>NUCLEOTIDE SEQUENCE</scope>
</reference>
<feature type="chain" id="PRO_5038324653" description="Trissin" evidence="1">
    <location>
        <begin position="20"/>
        <end position="108"/>
    </location>
</feature>
<dbReference type="OrthoDB" id="8195871at2759"/>
<dbReference type="EMBL" id="JH668727">
    <property type="protein sequence ID" value="KAG6461192.1"/>
    <property type="molecule type" value="Genomic_DNA"/>
</dbReference>
<keyword evidence="3" id="KW-1185">Reference proteome</keyword>
<evidence type="ECO:0000313" key="3">
    <source>
        <dbReference type="Proteomes" id="UP000791440"/>
    </source>
</evidence>
<sequence>MFKLTFIVSVMILGTLIYANYHNVDCNSCGEECKRACGTKQFKVCCYNYLRKKRVPDTVMVLSPVPSMRRINFPFFMDNMPQDAVEAVDQYKYYPNDDSFDMRLINDF</sequence>
<evidence type="ECO:0008006" key="4">
    <source>
        <dbReference type="Google" id="ProtNLM"/>
    </source>
</evidence>
<proteinExistence type="predicted"/>
<accession>A0A922CX29</accession>
<keyword evidence="1" id="KW-0732">Signal</keyword>
<protein>
    <recommendedName>
        <fullName evidence="4">Trissin</fullName>
    </recommendedName>
</protein>
<dbReference type="Proteomes" id="UP000791440">
    <property type="component" value="Unassembled WGS sequence"/>
</dbReference>
<name>A0A922CX29_MANSE</name>
<organism evidence="2 3">
    <name type="scientific">Manduca sexta</name>
    <name type="common">Tobacco hawkmoth</name>
    <name type="synonym">Tobacco hornworm</name>
    <dbReference type="NCBI Taxonomy" id="7130"/>
    <lineage>
        <taxon>Eukaryota</taxon>
        <taxon>Metazoa</taxon>
        <taxon>Ecdysozoa</taxon>
        <taxon>Arthropoda</taxon>
        <taxon>Hexapoda</taxon>
        <taxon>Insecta</taxon>
        <taxon>Pterygota</taxon>
        <taxon>Neoptera</taxon>
        <taxon>Endopterygota</taxon>
        <taxon>Lepidoptera</taxon>
        <taxon>Glossata</taxon>
        <taxon>Ditrysia</taxon>
        <taxon>Bombycoidea</taxon>
        <taxon>Sphingidae</taxon>
        <taxon>Sphinginae</taxon>
        <taxon>Sphingini</taxon>
        <taxon>Manduca</taxon>
    </lineage>
</organism>
<reference evidence="2" key="1">
    <citation type="journal article" date="2016" name="Insect Biochem. Mol. Biol.">
        <title>Multifaceted biological insights from a draft genome sequence of the tobacco hornworm moth, Manduca sexta.</title>
        <authorList>
            <person name="Kanost M.R."/>
            <person name="Arrese E.L."/>
            <person name="Cao X."/>
            <person name="Chen Y.R."/>
            <person name="Chellapilla S."/>
            <person name="Goldsmith M.R."/>
            <person name="Grosse-Wilde E."/>
            <person name="Heckel D.G."/>
            <person name="Herndon N."/>
            <person name="Jiang H."/>
            <person name="Papanicolaou A."/>
            <person name="Qu J."/>
            <person name="Soulages J.L."/>
            <person name="Vogel H."/>
            <person name="Walters J."/>
            <person name="Waterhouse R.M."/>
            <person name="Ahn S.J."/>
            <person name="Almeida F.C."/>
            <person name="An C."/>
            <person name="Aqrawi P."/>
            <person name="Bretschneider A."/>
            <person name="Bryant W.B."/>
            <person name="Bucks S."/>
            <person name="Chao H."/>
            <person name="Chevignon G."/>
            <person name="Christen J.M."/>
            <person name="Clarke D.F."/>
            <person name="Dittmer N.T."/>
            <person name="Ferguson L.C.F."/>
            <person name="Garavelou S."/>
            <person name="Gordon K.H.J."/>
            <person name="Gunaratna R.T."/>
            <person name="Han Y."/>
            <person name="Hauser F."/>
            <person name="He Y."/>
            <person name="Heidel-Fischer H."/>
            <person name="Hirsh A."/>
            <person name="Hu Y."/>
            <person name="Jiang H."/>
            <person name="Kalra D."/>
            <person name="Klinner C."/>
            <person name="Konig C."/>
            <person name="Kovar C."/>
            <person name="Kroll A.R."/>
            <person name="Kuwar S.S."/>
            <person name="Lee S.L."/>
            <person name="Lehman R."/>
            <person name="Li K."/>
            <person name="Li Z."/>
            <person name="Liang H."/>
            <person name="Lovelace S."/>
            <person name="Lu Z."/>
            <person name="Mansfield J.H."/>
            <person name="McCulloch K.J."/>
            <person name="Mathew T."/>
            <person name="Morton B."/>
            <person name="Muzny D.M."/>
            <person name="Neunemann D."/>
            <person name="Ongeri F."/>
            <person name="Pauchet Y."/>
            <person name="Pu L.L."/>
            <person name="Pyrousis I."/>
            <person name="Rao X.J."/>
            <person name="Redding A."/>
            <person name="Roesel C."/>
            <person name="Sanchez-Gracia A."/>
            <person name="Schaack S."/>
            <person name="Shukla A."/>
            <person name="Tetreau G."/>
            <person name="Wang Y."/>
            <person name="Xiong G.H."/>
            <person name="Traut W."/>
            <person name="Walsh T.K."/>
            <person name="Worley K.C."/>
            <person name="Wu D."/>
            <person name="Wu W."/>
            <person name="Wu Y.Q."/>
            <person name="Zhang X."/>
            <person name="Zou Z."/>
            <person name="Zucker H."/>
            <person name="Briscoe A.D."/>
            <person name="Burmester T."/>
            <person name="Clem R.J."/>
            <person name="Feyereisen R."/>
            <person name="Grimmelikhuijzen C.J.P."/>
            <person name="Hamodrakas S.J."/>
            <person name="Hansson B.S."/>
            <person name="Huguet E."/>
            <person name="Jermiin L.S."/>
            <person name="Lan Q."/>
            <person name="Lehman H.K."/>
            <person name="Lorenzen M."/>
            <person name="Merzendorfer H."/>
            <person name="Michalopoulos I."/>
            <person name="Morton D.B."/>
            <person name="Muthukrishnan S."/>
            <person name="Oakeshott J.G."/>
            <person name="Palmer W."/>
            <person name="Park Y."/>
            <person name="Passarelli A.L."/>
            <person name="Rozas J."/>
            <person name="Schwartz L.M."/>
            <person name="Smith W."/>
            <person name="Southgate A."/>
            <person name="Vilcinskas A."/>
            <person name="Vogt R."/>
            <person name="Wang P."/>
            <person name="Werren J."/>
            <person name="Yu X.Q."/>
            <person name="Zhou J.J."/>
            <person name="Brown S.J."/>
            <person name="Scherer S.E."/>
            <person name="Richards S."/>
            <person name="Blissard G.W."/>
        </authorList>
    </citation>
    <scope>NUCLEOTIDE SEQUENCE</scope>
</reference>
<dbReference type="EMBL" id="JH668727">
    <property type="protein sequence ID" value="KAG6461193.1"/>
    <property type="molecule type" value="Genomic_DNA"/>
</dbReference>
<feature type="signal peptide" evidence="1">
    <location>
        <begin position="1"/>
        <end position="19"/>
    </location>
</feature>